<dbReference type="STRING" id="1071918.SAMN05421544_10688"/>
<dbReference type="RefSeq" id="WP_092736362.1">
    <property type="nucleotide sequence ID" value="NZ_FNAS01000006.1"/>
</dbReference>
<dbReference type="InterPro" id="IPR001478">
    <property type="entry name" value="PDZ"/>
</dbReference>
<gene>
    <name evidence="5" type="ORF">SAMN05421544_10688</name>
</gene>
<dbReference type="Gene3D" id="3.40.50.1820">
    <property type="entry name" value="alpha/beta hydrolase"/>
    <property type="match status" value="1"/>
</dbReference>
<protein>
    <recommendedName>
        <fullName evidence="4">PDZ domain-containing protein</fullName>
    </recommendedName>
</protein>
<evidence type="ECO:0000313" key="6">
    <source>
        <dbReference type="Proteomes" id="UP000198517"/>
    </source>
</evidence>
<dbReference type="InterPro" id="IPR050955">
    <property type="entry name" value="Plant_Biomass_Hydrol_Est"/>
</dbReference>
<dbReference type="GO" id="GO:0016787">
    <property type="term" value="F:hydrolase activity"/>
    <property type="evidence" value="ECO:0007669"/>
    <property type="project" value="UniProtKB-KW"/>
</dbReference>
<keyword evidence="6" id="KW-1185">Reference proteome</keyword>
<evidence type="ECO:0000313" key="5">
    <source>
        <dbReference type="EMBL" id="SDE29462.1"/>
    </source>
</evidence>
<dbReference type="PANTHER" id="PTHR43037:SF5">
    <property type="entry name" value="FERULOYL ESTERASE"/>
    <property type="match status" value="1"/>
</dbReference>
<proteinExistence type="predicted"/>
<dbReference type="SUPFAM" id="SSF50156">
    <property type="entry name" value="PDZ domain-like"/>
    <property type="match status" value="1"/>
</dbReference>
<dbReference type="Gene3D" id="2.30.42.10">
    <property type="match status" value="1"/>
</dbReference>
<dbReference type="InterPro" id="IPR029058">
    <property type="entry name" value="AB_hydrolase_fold"/>
</dbReference>
<organism evidence="5 6">
    <name type="scientific">Riemerella columbipharyngis</name>
    <dbReference type="NCBI Taxonomy" id="1071918"/>
    <lineage>
        <taxon>Bacteria</taxon>
        <taxon>Pseudomonadati</taxon>
        <taxon>Bacteroidota</taxon>
        <taxon>Flavobacteriia</taxon>
        <taxon>Flavobacteriales</taxon>
        <taxon>Weeksellaceae</taxon>
        <taxon>Riemerella</taxon>
    </lineage>
</organism>
<keyword evidence="1 3" id="KW-0732">Signal</keyword>
<feature type="domain" description="PDZ" evidence="4">
    <location>
        <begin position="315"/>
        <end position="369"/>
    </location>
</feature>
<evidence type="ECO:0000256" key="1">
    <source>
        <dbReference type="ARBA" id="ARBA00022729"/>
    </source>
</evidence>
<dbReference type="InterPro" id="IPR036034">
    <property type="entry name" value="PDZ_sf"/>
</dbReference>
<dbReference type="AlphaFoldDB" id="A0A1G7BR86"/>
<feature type="chain" id="PRO_5011735391" description="PDZ domain-containing protein" evidence="3">
    <location>
        <begin position="18"/>
        <end position="446"/>
    </location>
</feature>
<dbReference type="EMBL" id="FNAS01000006">
    <property type="protein sequence ID" value="SDE29462.1"/>
    <property type="molecule type" value="Genomic_DNA"/>
</dbReference>
<evidence type="ECO:0000256" key="3">
    <source>
        <dbReference type="SAM" id="SignalP"/>
    </source>
</evidence>
<dbReference type="SUPFAM" id="SSF53474">
    <property type="entry name" value="alpha/beta-Hydrolases"/>
    <property type="match status" value="1"/>
</dbReference>
<dbReference type="Proteomes" id="UP000198517">
    <property type="component" value="Unassembled WGS sequence"/>
</dbReference>
<evidence type="ECO:0000259" key="4">
    <source>
        <dbReference type="Pfam" id="PF13180"/>
    </source>
</evidence>
<name>A0A1G7BR86_9FLAO</name>
<reference evidence="5 6" key="1">
    <citation type="submission" date="2016-10" db="EMBL/GenBank/DDBJ databases">
        <authorList>
            <person name="de Groot N.N."/>
        </authorList>
    </citation>
    <scope>NUCLEOTIDE SEQUENCE [LARGE SCALE GENOMIC DNA]</scope>
    <source>
        <strain evidence="5 6">DSM 24015</strain>
    </source>
</reference>
<dbReference type="Pfam" id="PF13180">
    <property type="entry name" value="PDZ_2"/>
    <property type="match status" value="1"/>
</dbReference>
<feature type="signal peptide" evidence="3">
    <location>
        <begin position="1"/>
        <end position="17"/>
    </location>
</feature>
<evidence type="ECO:0000256" key="2">
    <source>
        <dbReference type="ARBA" id="ARBA00022801"/>
    </source>
</evidence>
<dbReference type="OrthoDB" id="9777090at2"/>
<dbReference type="PANTHER" id="PTHR43037">
    <property type="entry name" value="UNNAMED PRODUCT-RELATED"/>
    <property type="match status" value="1"/>
</dbReference>
<keyword evidence="2" id="KW-0378">Hydrolase</keyword>
<sequence length="446" mass="50149">MKSIISILLCISVFIKAQTGTFTELSYSCADNVSRPYILYTPKGIDKAKSYPLVIYLHGSISAPVIKKNPLDYMKRSPLLKWADEGKFYLMFSYGQKGATWFDKVGTQMVLGEMNNVVKQFKVNTDKIFLSGFSDGGSGVMYMAMNNPFPFAGFIAMNGSLSVANKAGESAVFSENINNKPLYIINTDGDMLYPITQIRPTIDYLKSIDRNVVYSEPKGNHEMSYIDAEIPVLTSFVNQNSLTPTLSWSWETAVPQQDFVQGIRINEIDTLQMPKNWQKPYHLKVFNDKADFGVSYDYSYQGNDGLKVKGFKNDSATAKKMGVKPGDIIVMMGKDSITSPYTPYIYAASKKAGDAASLTVLRDGKTQTLSGVFNKGFYYDVFKRNERKHYAKIQAQIERHTLSIQTSRVKALEINFDDLKAFGIRKLFINDKKIKTKTKGIQKITL</sequence>
<accession>A0A1G7BR86</accession>